<dbReference type="InterPro" id="IPR025944">
    <property type="entry name" value="Sigma_54_int_dom_CS"/>
</dbReference>
<dbReference type="SMART" id="SM00382">
    <property type="entry name" value="AAA"/>
    <property type="match status" value="1"/>
</dbReference>
<dbReference type="SUPFAM" id="SSF46689">
    <property type="entry name" value="Homeodomain-like"/>
    <property type="match status" value="1"/>
</dbReference>
<dbReference type="Proteomes" id="UP001180081">
    <property type="component" value="Unassembled WGS sequence"/>
</dbReference>
<dbReference type="InterPro" id="IPR027417">
    <property type="entry name" value="P-loop_NTPase"/>
</dbReference>
<evidence type="ECO:0000256" key="5">
    <source>
        <dbReference type="PROSITE-ProRule" id="PRU00169"/>
    </source>
</evidence>
<dbReference type="InterPro" id="IPR002078">
    <property type="entry name" value="Sigma_54_int"/>
</dbReference>
<reference evidence="8" key="2">
    <citation type="submission" date="2023-06" db="EMBL/GenBank/DDBJ databases">
        <authorList>
            <person name="Lucena T."/>
            <person name="Sun Q."/>
        </authorList>
    </citation>
    <scope>NUCLEOTIDE SEQUENCE</scope>
    <source>
        <strain evidence="8">CECT 7703</strain>
    </source>
</reference>
<keyword evidence="1" id="KW-0547">Nucleotide-binding</keyword>
<keyword evidence="4" id="KW-0804">Transcription</keyword>
<dbReference type="CDD" id="cd00009">
    <property type="entry name" value="AAA"/>
    <property type="match status" value="1"/>
</dbReference>
<dbReference type="Pfam" id="PF25601">
    <property type="entry name" value="AAA_lid_14"/>
    <property type="match status" value="1"/>
</dbReference>
<evidence type="ECO:0000256" key="4">
    <source>
        <dbReference type="ARBA" id="ARBA00023163"/>
    </source>
</evidence>
<dbReference type="RefSeq" id="WP_290331279.1">
    <property type="nucleotide sequence ID" value="NZ_JAUFPU010000002.1"/>
</dbReference>
<dbReference type="Pfam" id="PF00158">
    <property type="entry name" value="Sigma54_activat"/>
    <property type="match status" value="1"/>
</dbReference>
<evidence type="ECO:0000313" key="9">
    <source>
        <dbReference type="Proteomes" id="UP001180081"/>
    </source>
</evidence>
<dbReference type="InterPro" id="IPR009057">
    <property type="entry name" value="Homeodomain-like_sf"/>
</dbReference>
<dbReference type="EMBL" id="JAUFPU010000002">
    <property type="protein sequence ID" value="MDN3575638.1"/>
    <property type="molecule type" value="Genomic_DNA"/>
</dbReference>
<dbReference type="PROSITE" id="PS00688">
    <property type="entry name" value="SIGMA54_INTERACT_3"/>
    <property type="match status" value="1"/>
</dbReference>
<dbReference type="InterPro" id="IPR011006">
    <property type="entry name" value="CheY-like_superfamily"/>
</dbReference>
<dbReference type="Gene3D" id="3.40.50.2300">
    <property type="match status" value="1"/>
</dbReference>
<dbReference type="Pfam" id="PF00072">
    <property type="entry name" value="Response_reg"/>
    <property type="match status" value="1"/>
</dbReference>
<feature type="domain" description="Sigma-54 factor interaction" evidence="6">
    <location>
        <begin position="157"/>
        <end position="386"/>
    </location>
</feature>
<dbReference type="Pfam" id="PF02954">
    <property type="entry name" value="HTH_8"/>
    <property type="match status" value="1"/>
</dbReference>
<feature type="domain" description="Response regulatory" evidence="7">
    <location>
        <begin position="10"/>
        <end position="129"/>
    </location>
</feature>
<name>A0ABT8B267_9NEIS</name>
<dbReference type="InterPro" id="IPR001789">
    <property type="entry name" value="Sig_transdc_resp-reg_receiver"/>
</dbReference>
<dbReference type="PROSITE" id="PS50045">
    <property type="entry name" value="SIGMA54_INTERACT_4"/>
    <property type="match status" value="1"/>
</dbReference>
<dbReference type="PROSITE" id="PS50110">
    <property type="entry name" value="RESPONSE_REGULATORY"/>
    <property type="match status" value="1"/>
</dbReference>
<dbReference type="SMART" id="SM00448">
    <property type="entry name" value="REC"/>
    <property type="match status" value="1"/>
</dbReference>
<reference evidence="8" key="1">
    <citation type="journal article" date="2014" name="Int. J. Syst. Evol. Microbiol.">
        <title>Complete genome of a new Firmicutes species belonging to the dominant human colonic microbiota ('Ruminococcus bicirculans') reveals two chromosomes and a selective capacity to utilize plant glucans.</title>
        <authorList>
            <consortium name="NISC Comparative Sequencing Program"/>
            <person name="Wegmann U."/>
            <person name="Louis P."/>
            <person name="Goesmann A."/>
            <person name="Henrissat B."/>
            <person name="Duncan S.H."/>
            <person name="Flint H.J."/>
        </authorList>
    </citation>
    <scope>NUCLEOTIDE SEQUENCE</scope>
    <source>
        <strain evidence="8">CECT 7703</strain>
    </source>
</reference>
<dbReference type="PANTHER" id="PTHR32071:SF86">
    <property type="entry name" value="TWO COMPONENT SIGNAL TRANSDUCTION SYSTEM SIGMA54-DEPENDENT RESPONSE REGULATOR FIS FAMILY"/>
    <property type="match status" value="1"/>
</dbReference>
<sequence>MNTTAPAPLPLLVCDDDVAVRAALRLFCKSEGWHCDLVASPEEALAAIAQQDYALLLADLNYSRDTTSGREGLDLIAQVRSSQPDLPIVAMTAWSTVSIAVEAMQLGASDFIEKPWDNTRLACIVRNLTQLRQSHRRGARLAAENTLLKAEAQDRPWICQSPAMQAVMAQLASVASTDVNILLTGENGTGKSQLAAWIHRHSRRADASLITVNMGAIADSLFESEMFGHQKGAFTDAREARIGRFELADQGTLFLDEVGNIPLSQQAKLLRVLETGQFERLGSSRAQLSNVRLISATNAPLAERVAEGSFRQDLLYRLNSVAIHLPPLRERQEDLLALAQHELSRQALRYQKPGRPLSASAIQALQAYAWPGNVRELAHTMERATLLCRGSVIETADLALPHQAAPGQRPADSAGLDTLSLEDAEKLLIHIALSRHNGSASAAAMALGLSRSAFYRRLQKYGL</sequence>
<dbReference type="PANTHER" id="PTHR32071">
    <property type="entry name" value="TRANSCRIPTIONAL REGULATORY PROTEIN"/>
    <property type="match status" value="1"/>
</dbReference>
<feature type="modified residue" description="4-aspartylphosphate" evidence="5">
    <location>
        <position position="59"/>
    </location>
</feature>
<dbReference type="SUPFAM" id="SSF52172">
    <property type="entry name" value="CheY-like"/>
    <property type="match status" value="1"/>
</dbReference>
<dbReference type="PRINTS" id="PR01590">
    <property type="entry name" value="HTHFIS"/>
</dbReference>
<organism evidence="8 9">
    <name type="scientific">Chitinimonas viridis</name>
    <dbReference type="NCBI Taxonomy" id="664880"/>
    <lineage>
        <taxon>Bacteria</taxon>
        <taxon>Pseudomonadati</taxon>
        <taxon>Pseudomonadota</taxon>
        <taxon>Betaproteobacteria</taxon>
        <taxon>Neisseriales</taxon>
        <taxon>Chitinibacteraceae</taxon>
        <taxon>Chitinimonas</taxon>
    </lineage>
</organism>
<evidence type="ECO:0000256" key="1">
    <source>
        <dbReference type="ARBA" id="ARBA00022741"/>
    </source>
</evidence>
<dbReference type="InterPro" id="IPR003593">
    <property type="entry name" value="AAA+_ATPase"/>
</dbReference>
<keyword evidence="5" id="KW-0597">Phosphoprotein</keyword>
<evidence type="ECO:0000259" key="7">
    <source>
        <dbReference type="PROSITE" id="PS50110"/>
    </source>
</evidence>
<evidence type="ECO:0000259" key="6">
    <source>
        <dbReference type="PROSITE" id="PS50045"/>
    </source>
</evidence>
<dbReference type="Gene3D" id="3.40.50.300">
    <property type="entry name" value="P-loop containing nucleotide triphosphate hydrolases"/>
    <property type="match status" value="1"/>
</dbReference>
<evidence type="ECO:0000256" key="2">
    <source>
        <dbReference type="ARBA" id="ARBA00022840"/>
    </source>
</evidence>
<dbReference type="SUPFAM" id="SSF52540">
    <property type="entry name" value="P-loop containing nucleoside triphosphate hydrolases"/>
    <property type="match status" value="1"/>
</dbReference>
<dbReference type="InterPro" id="IPR058031">
    <property type="entry name" value="AAA_lid_NorR"/>
</dbReference>
<dbReference type="Gene3D" id="1.10.10.60">
    <property type="entry name" value="Homeodomain-like"/>
    <property type="match status" value="1"/>
</dbReference>
<comment type="caution">
    <text evidence="8">The sequence shown here is derived from an EMBL/GenBank/DDBJ whole genome shotgun (WGS) entry which is preliminary data.</text>
</comment>
<keyword evidence="2" id="KW-0067">ATP-binding</keyword>
<evidence type="ECO:0000313" key="8">
    <source>
        <dbReference type="EMBL" id="MDN3575638.1"/>
    </source>
</evidence>
<keyword evidence="9" id="KW-1185">Reference proteome</keyword>
<gene>
    <name evidence="8" type="ORF">QWZ03_02490</name>
</gene>
<accession>A0ABT8B267</accession>
<evidence type="ECO:0000256" key="3">
    <source>
        <dbReference type="ARBA" id="ARBA00023015"/>
    </source>
</evidence>
<keyword evidence="3" id="KW-0805">Transcription regulation</keyword>
<proteinExistence type="predicted"/>
<protein>
    <submittedName>
        <fullName evidence="8">Sigma-54 dependent transcriptional regulator</fullName>
    </submittedName>
</protein>
<dbReference type="Gene3D" id="1.10.8.60">
    <property type="match status" value="1"/>
</dbReference>
<dbReference type="InterPro" id="IPR002197">
    <property type="entry name" value="HTH_Fis"/>
</dbReference>